<protein>
    <recommendedName>
        <fullName evidence="3">AB hydrolase-1 domain-containing protein</fullName>
    </recommendedName>
</protein>
<dbReference type="RefSeq" id="WP_008600145.1">
    <property type="nucleotide sequence ID" value="NZ_AMRV01000002.1"/>
</dbReference>
<dbReference type="Gene3D" id="3.40.50.1820">
    <property type="entry name" value="alpha/beta hydrolase"/>
    <property type="match status" value="1"/>
</dbReference>
<evidence type="ECO:0000313" key="1">
    <source>
        <dbReference type="EMBL" id="EMD83697.1"/>
    </source>
</evidence>
<proteinExistence type="predicted"/>
<dbReference type="Proteomes" id="UP000011717">
    <property type="component" value="Unassembled WGS sequence"/>
</dbReference>
<dbReference type="AlphaFoldDB" id="M2U6P5"/>
<organism evidence="1 2">
    <name type="scientific">Pacificimonas flava</name>
    <dbReference type="NCBI Taxonomy" id="1234595"/>
    <lineage>
        <taxon>Bacteria</taxon>
        <taxon>Pseudomonadati</taxon>
        <taxon>Pseudomonadota</taxon>
        <taxon>Alphaproteobacteria</taxon>
        <taxon>Sphingomonadales</taxon>
        <taxon>Sphingosinicellaceae</taxon>
        <taxon>Pacificimonas</taxon>
    </lineage>
</organism>
<dbReference type="EMBL" id="AMRV01000002">
    <property type="protein sequence ID" value="EMD83697.1"/>
    <property type="molecule type" value="Genomic_DNA"/>
</dbReference>
<dbReference type="SUPFAM" id="SSF53474">
    <property type="entry name" value="alpha/beta-Hydrolases"/>
    <property type="match status" value="1"/>
</dbReference>
<evidence type="ECO:0000313" key="2">
    <source>
        <dbReference type="Proteomes" id="UP000011717"/>
    </source>
</evidence>
<accession>M2U6P5</accession>
<dbReference type="InterPro" id="IPR029058">
    <property type="entry name" value="AB_hydrolase_fold"/>
</dbReference>
<name>M2U6P5_9SPHN</name>
<reference evidence="1 2" key="1">
    <citation type="journal article" date="2013" name="Genome Announc.">
        <title>Draft Genome Sequence of Strain JLT2015T, Belonging to the Family Sphingomonadaceae of the Alphaproteobacteria.</title>
        <authorList>
            <person name="Tang K."/>
            <person name="Liu K."/>
            <person name="Li S."/>
            <person name="Jiao N."/>
        </authorList>
    </citation>
    <scope>NUCLEOTIDE SEQUENCE [LARGE SCALE GENOMIC DNA]</scope>
    <source>
        <strain evidence="1 2">JLT2015</strain>
    </source>
</reference>
<sequence>MAAAPPPLGKYLGEIRALGALASFLWSGAGAAADAYLPRGDGHPVIVYPGLLGSDLTTQALRSRLAGLGYEVHGWGLGQNLGLKPDTLSEIRSQLVAVTRAAGRPASLFGWSLGGLFAREVAKRRPDCVRLVITAGTPCMGDLHATNAWRTYERLNRHAIDDPPIDIDLETLPPVPVTSIYSEEDGIVSPGCADIGCGARHETIRVDSTHIGLVWSAEVLAIAADRLAQVEGEWAPYTTDGAGHAASPL</sequence>
<evidence type="ECO:0008006" key="3">
    <source>
        <dbReference type="Google" id="ProtNLM"/>
    </source>
</evidence>
<dbReference type="OrthoDB" id="7389193at2"/>
<keyword evidence="2" id="KW-1185">Reference proteome</keyword>
<comment type="caution">
    <text evidence="1">The sequence shown here is derived from an EMBL/GenBank/DDBJ whole genome shotgun (WGS) entry which is preliminary data.</text>
</comment>
<gene>
    <name evidence="1" type="ORF">C725_0669</name>
</gene>
<dbReference type="PATRIC" id="fig|1234595.3.peg.668"/>